<dbReference type="PANTHER" id="PTHR46510">
    <property type="entry name" value="BROMODOMAIN ADJACENT TO ZINC FINGER DOMAIN PROTEIN 1A"/>
    <property type="match status" value="1"/>
</dbReference>
<evidence type="ECO:0000256" key="12">
    <source>
        <dbReference type="PROSITE-ProRule" id="PRU00035"/>
    </source>
</evidence>
<evidence type="ECO:0000256" key="16">
    <source>
        <dbReference type="SAM" id="MobiDB-lite"/>
    </source>
</evidence>
<feature type="compositionally biased region" description="Acidic residues" evidence="16">
    <location>
        <begin position="1227"/>
        <end position="1260"/>
    </location>
</feature>
<evidence type="ECO:0000256" key="2">
    <source>
        <dbReference type="ARBA" id="ARBA00022553"/>
    </source>
</evidence>
<feature type="domain" description="WAC" evidence="20">
    <location>
        <begin position="25"/>
        <end position="131"/>
    </location>
</feature>
<dbReference type="SMART" id="SM00297">
    <property type="entry name" value="BROMO"/>
    <property type="match status" value="1"/>
</dbReference>
<dbReference type="GO" id="GO:0006355">
    <property type="term" value="P:regulation of DNA-templated transcription"/>
    <property type="evidence" value="ECO:0007669"/>
    <property type="project" value="TreeGrafter"/>
</dbReference>
<keyword evidence="8 12" id="KW-0103">Bromodomain</keyword>
<dbReference type="Gene3D" id="1.20.920.10">
    <property type="entry name" value="Bromodomain-like"/>
    <property type="match status" value="1"/>
</dbReference>
<feature type="region of interest" description="Disordered" evidence="16">
    <location>
        <begin position="1153"/>
        <end position="1260"/>
    </location>
</feature>
<dbReference type="GO" id="GO:0008623">
    <property type="term" value="C:CHRAC"/>
    <property type="evidence" value="ECO:0007669"/>
    <property type="project" value="TreeGrafter"/>
</dbReference>
<keyword evidence="5" id="KW-0862">Zinc</keyword>
<evidence type="ECO:0000256" key="1">
    <source>
        <dbReference type="ARBA" id="ARBA00004123"/>
    </source>
</evidence>
<evidence type="ECO:0000256" key="14">
    <source>
        <dbReference type="PROSITE-ProRule" id="PRU00475"/>
    </source>
</evidence>
<dbReference type="InterPro" id="IPR001487">
    <property type="entry name" value="Bromodomain"/>
</dbReference>
<keyword evidence="6" id="KW-0805">Transcription regulation</keyword>
<dbReference type="InterPro" id="IPR036427">
    <property type="entry name" value="Bromodomain-like_sf"/>
</dbReference>
<dbReference type="CDD" id="cd15489">
    <property type="entry name" value="PHD_SF"/>
    <property type="match status" value="1"/>
</dbReference>
<dbReference type="PANTHER" id="PTHR46510:SF1">
    <property type="entry name" value="BROMODOMAIN ADJACENT TO ZINC FINGER DOMAIN PROTEIN 1A"/>
    <property type="match status" value="1"/>
</dbReference>
<comment type="subcellular location">
    <subcellularLocation>
        <location evidence="1 14">Nucleus</location>
    </subcellularLocation>
</comment>
<dbReference type="Gene3D" id="3.30.40.10">
    <property type="entry name" value="Zinc/RING finger domain, C3HC4 (zinc finger)"/>
    <property type="match status" value="2"/>
</dbReference>
<feature type="domain" description="DDT" evidence="19">
    <location>
        <begin position="346"/>
        <end position="411"/>
    </location>
</feature>
<feature type="domain" description="PHD-type" evidence="18">
    <location>
        <begin position="1261"/>
        <end position="1306"/>
    </location>
</feature>
<dbReference type="CTD" id="387569"/>
<evidence type="ECO:0000256" key="10">
    <source>
        <dbReference type="ARBA" id="ARBA00023242"/>
    </source>
</evidence>
<feature type="compositionally biased region" description="Basic residues" evidence="16">
    <location>
        <begin position="1203"/>
        <end position="1221"/>
    </location>
</feature>
<dbReference type="PROSITE" id="PS01359">
    <property type="entry name" value="ZF_PHD_1"/>
    <property type="match status" value="2"/>
</dbReference>
<dbReference type="InterPro" id="IPR019786">
    <property type="entry name" value="Zinc_finger_PHD-type_CS"/>
</dbReference>
<feature type="compositionally biased region" description="Basic and acidic residues" evidence="16">
    <location>
        <begin position="1311"/>
        <end position="1320"/>
    </location>
</feature>
<evidence type="ECO:0000256" key="8">
    <source>
        <dbReference type="ARBA" id="ARBA00023117"/>
    </source>
</evidence>
<dbReference type="InterPro" id="IPR047171">
    <property type="entry name" value="BAZ1A"/>
</dbReference>
<keyword evidence="9" id="KW-0804">Transcription</keyword>
<evidence type="ECO:0000259" key="18">
    <source>
        <dbReference type="PROSITE" id="PS50016"/>
    </source>
</evidence>
<dbReference type="PROSITE" id="PS50014">
    <property type="entry name" value="BROMODOMAIN_2"/>
    <property type="match status" value="1"/>
</dbReference>
<gene>
    <name evidence="22" type="primary">LOC111601495</name>
</gene>
<sequence>MPICKRDGFDLNQTEGKNETFHDNDLVFCCYITKRIFRDYEIYFRHVMAINSTVWQCEATGKDGLTYEEAVKSERIARKKMEQFKQSLRAPVLLVIEHARQSAVKTLNMMVSKFLRKRFFLNEEVTVVTKRNTVYKVVGIMPGEKVSEPGNGIYEDTEQLEYRLRAPNGDEICAPFDQLRRQRTEFNQENLAMFIKNNVIRVDGILRPKPDTYKQYVTEPNASFSKIFIGKMPRYSPAKIKRPEAKDTKKQSTLNKYIVKGEESTVKSKVNAEARAKLLADEMERVRLEKIAKCAEMEQQKAQKKAELMLRVEQEFHDLTAKTDDLERSDHSVLPTYHPIVTFLPDPLLGDVFMLREFMHTYRGLLSGVEVFRQNLSFYEMSRAFSAREVAGPLSDILLVLLGTIFDLQKEEEEECPVRYSVGRKPFSGEPYNSMYDASRTHHYCKRHFSFNLSELPLDALTLSEVLRLHLLSSGAAVQDKPEKWRVMYRNGYSSIEDPGLQLRLQHTHILRALKTQSVAQLDFADILRVINCLMAQILTYSGTINVIEERMERTTKAKSELRALSIIENKRLAALEMAKRKLTNEHHQQCLSDDIKQDAEKKQALGEQLNRRIADLVAQSDREQRKHDQQVLKLHSELFNFLVYLGMDRCYRKYYVLESMPGIFIEHMPDTMMDTCLAQPPVNKSPAELRKQAQLPKVRKDLRIYLVKLYSDDDKKKRKPSSKQSLENKENQENRLNGHGQGPSTENMEVGGGEDEVQSQPTQFELLMCSGDSTNCIVHSEQHAQRKVWSYIYQPQEIDALIRSLNPLGLRESELLDELTQMRALIEQHVKNCPQDMLSLDSDKKRSKFISAMQAETQRKYSLANFGLPEGTELNEVLRLHLVDCILQFESDIYTGDLGKLKVKDMEKWRQQLLQDNFDAQTKLQWGPGQIYSDTVEVDSDNESHEDYDDHDDENKDAYSQYTKKRYGKFVDPGQYIENEDSSSTEPEMQQTQVRNLASALLQVEQAIGRRFLKEPFGITKKRQDSKLEQQKFICELKLHQWEISLMESTSYAQVFLHLSILHDSILWNHSTNKSLCKVCRRRTDPDKMLLCDQCNGGTHMFCMKPKMRTVPEGNWYCHTCVKNLGLTNASDDKQQEQNKRAAKKKRKFIVDEVDDDVDEGVADNDENDVNEDDDDGDNFEEAELSDDPDDKSVSSSTSVKAKGKAPVRSSGRRSSKRLKSKEIEDAIEEDDDEADNESSVEADENETEDENEEEETEEEKVCQICFYDGCEVCCSRCSEWYHLECVKLKRQPRTDFVCKKCKGNENSRTRRRLSHADGDADDDEDHEEPQAKRSRSSRNSLRISLDKSASNNNNNNNNTSTNNNNRRSGRRANDNLPLNSAALYDLLEQTMKHQAAWPFLRPVLPSEVPDYHKIIKAPMDLAKIKSKLNMGEYQLNEELLNDIQLVFKNCDRYNVEGNEIYNAGCKLERFVITRCKDLLLPFRPSDMNADGIC</sequence>
<reference evidence="22" key="1">
    <citation type="submission" date="2025-08" db="UniProtKB">
        <authorList>
            <consortium name="RefSeq"/>
        </authorList>
    </citation>
    <scope>IDENTIFICATION</scope>
    <source>
        <strain evidence="22">15085-1641.00</strain>
        <tissue evidence="22">Whole body</tissue>
    </source>
</reference>
<evidence type="ECO:0000256" key="5">
    <source>
        <dbReference type="ARBA" id="ARBA00022833"/>
    </source>
</evidence>
<feature type="region of interest" description="Disordered" evidence="16">
    <location>
        <begin position="714"/>
        <end position="758"/>
    </location>
</feature>
<dbReference type="OMA" id="NDLVFCC"/>
<dbReference type="GO" id="GO:0003677">
    <property type="term" value="F:DNA binding"/>
    <property type="evidence" value="ECO:0007669"/>
    <property type="project" value="TreeGrafter"/>
</dbReference>
<feature type="domain" description="Bromo" evidence="17">
    <location>
        <begin position="1393"/>
        <end position="1463"/>
    </location>
</feature>
<dbReference type="InterPro" id="IPR019787">
    <property type="entry name" value="Znf_PHD-finger"/>
</dbReference>
<evidence type="ECO:0000256" key="7">
    <source>
        <dbReference type="ARBA" id="ARBA00023054"/>
    </source>
</evidence>
<evidence type="ECO:0000256" key="3">
    <source>
        <dbReference type="ARBA" id="ARBA00022723"/>
    </source>
</evidence>
<feature type="domain" description="PHD-type" evidence="18">
    <location>
        <begin position="1075"/>
        <end position="1125"/>
    </location>
</feature>
<evidence type="ECO:0000259" key="17">
    <source>
        <dbReference type="PROSITE" id="PS50014"/>
    </source>
</evidence>
<evidence type="ECO:0000256" key="11">
    <source>
        <dbReference type="ARBA" id="ARBA00068253"/>
    </source>
</evidence>
<keyword evidence="4 13" id="KW-0863">Zinc-finger</keyword>
<keyword evidence="7 15" id="KW-0175">Coiled coil</keyword>
<evidence type="ECO:0000313" key="22">
    <source>
        <dbReference type="RefSeq" id="XP_023173850.2"/>
    </source>
</evidence>
<dbReference type="InterPro" id="IPR013083">
    <property type="entry name" value="Znf_RING/FYVE/PHD"/>
</dbReference>
<protein>
    <recommendedName>
        <fullName evidence="11">Bromodomain adjacent to zinc finger domain protein 1A</fullName>
    </recommendedName>
</protein>
<dbReference type="InterPro" id="IPR001965">
    <property type="entry name" value="Znf_PHD"/>
</dbReference>
<dbReference type="GO" id="GO:0031445">
    <property type="term" value="P:regulation of heterochromatin formation"/>
    <property type="evidence" value="ECO:0007669"/>
    <property type="project" value="TreeGrafter"/>
</dbReference>
<name>A0A6J1MA67_DROHY</name>
<keyword evidence="3" id="KW-0479">Metal-binding</keyword>
<dbReference type="GO" id="GO:0000228">
    <property type="term" value="C:nuclear chromosome"/>
    <property type="evidence" value="ECO:0007669"/>
    <property type="project" value="TreeGrafter"/>
</dbReference>
<evidence type="ECO:0000256" key="9">
    <source>
        <dbReference type="ARBA" id="ARBA00023163"/>
    </source>
</evidence>
<keyword evidence="2" id="KW-0597">Phosphoprotein</keyword>
<dbReference type="FunFam" id="3.30.40.10:FF:000300">
    <property type="entry name" value="Bromodomain adjacent to zinc finger domain protein 1A"/>
    <property type="match status" value="1"/>
</dbReference>
<dbReference type="SUPFAM" id="SSF47370">
    <property type="entry name" value="Bromodomain"/>
    <property type="match status" value="1"/>
</dbReference>
<dbReference type="SMART" id="SM00571">
    <property type="entry name" value="DDT"/>
    <property type="match status" value="1"/>
</dbReference>
<dbReference type="Pfam" id="PF00439">
    <property type="entry name" value="Bromodomain"/>
    <property type="match status" value="1"/>
</dbReference>
<dbReference type="SUPFAM" id="SSF57903">
    <property type="entry name" value="FYVE/PHD zinc finger"/>
    <property type="match status" value="2"/>
</dbReference>
<feature type="compositionally biased region" description="Acidic residues" evidence="16">
    <location>
        <begin position="1153"/>
        <end position="1191"/>
    </location>
</feature>
<feature type="compositionally biased region" description="Low complexity" evidence="16">
    <location>
        <begin position="1339"/>
        <end position="1368"/>
    </location>
</feature>
<dbReference type="Pfam" id="PF00628">
    <property type="entry name" value="PHD"/>
    <property type="match status" value="1"/>
</dbReference>
<dbReference type="PROSITE" id="PS51136">
    <property type="entry name" value="WAC"/>
    <property type="match status" value="1"/>
</dbReference>
<keyword evidence="10 14" id="KW-0539">Nucleus</keyword>
<accession>A0A6J1MA67</accession>
<evidence type="ECO:0000259" key="19">
    <source>
        <dbReference type="PROSITE" id="PS50827"/>
    </source>
</evidence>
<feature type="coiled-coil region" evidence="15">
    <location>
        <begin position="269"/>
        <end position="305"/>
    </location>
</feature>
<dbReference type="Pfam" id="PF15613">
    <property type="entry name" value="WSD"/>
    <property type="match status" value="1"/>
</dbReference>
<organism evidence="21 22">
    <name type="scientific">Drosophila hydei</name>
    <name type="common">Fruit fly</name>
    <dbReference type="NCBI Taxonomy" id="7224"/>
    <lineage>
        <taxon>Eukaryota</taxon>
        <taxon>Metazoa</taxon>
        <taxon>Ecdysozoa</taxon>
        <taxon>Arthropoda</taxon>
        <taxon>Hexapoda</taxon>
        <taxon>Insecta</taxon>
        <taxon>Pterygota</taxon>
        <taxon>Neoptera</taxon>
        <taxon>Endopterygota</taxon>
        <taxon>Diptera</taxon>
        <taxon>Brachycera</taxon>
        <taxon>Muscomorpha</taxon>
        <taxon>Ephydroidea</taxon>
        <taxon>Drosophilidae</taxon>
        <taxon>Drosophila</taxon>
    </lineage>
</organism>
<dbReference type="SMART" id="SM00249">
    <property type="entry name" value="PHD"/>
    <property type="match status" value="2"/>
</dbReference>
<evidence type="ECO:0000256" key="6">
    <source>
        <dbReference type="ARBA" id="ARBA00023015"/>
    </source>
</evidence>
<dbReference type="InterPro" id="IPR011011">
    <property type="entry name" value="Znf_FYVE_PHD"/>
</dbReference>
<evidence type="ECO:0000256" key="13">
    <source>
        <dbReference type="PROSITE-ProRule" id="PRU00146"/>
    </source>
</evidence>
<dbReference type="PRINTS" id="PR00503">
    <property type="entry name" value="BROMODOMAIN"/>
</dbReference>
<evidence type="ECO:0000256" key="4">
    <source>
        <dbReference type="ARBA" id="ARBA00022771"/>
    </source>
</evidence>
<evidence type="ECO:0000313" key="21">
    <source>
        <dbReference type="Proteomes" id="UP000504633"/>
    </source>
</evidence>
<feature type="region of interest" description="Disordered" evidence="16">
    <location>
        <begin position="1311"/>
        <end position="1376"/>
    </location>
</feature>
<dbReference type="GO" id="GO:0045740">
    <property type="term" value="P:positive regulation of DNA replication"/>
    <property type="evidence" value="ECO:0007669"/>
    <property type="project" value="TreeGrafter"/>
</dbReference>
<proteinExistence type="predicted"/>
<dbReference type="InterPro" id="IPR018501">
    <property type="entry name" value="DDT_dom"/>
</dbReference>
<dbReference type="GeneID" id="111601495"/>
<dbReference type="Proteomes" id="UP000504633">
    <property type="component" value="Unplaced"/>
</dbReference>
<evidence type="ECO:0000256" key="15">
    <source>
        <dbReference type="SAM" id="Coils"/>
    </source>
</evidence>
<dbReference type="GO" id="GO:0006338">
    <property type="term" value="P:chromatin remodeling"/>
    <property type="evidence" value="ECO:0007669"/>
    <property type="project" value="InterPro"/>
</dbReference>
<evidence type="ECO:0000259" key="20">
    <source>
        <dbReference type="PROSITE" id="PS51136"/>
    </source>
</evidence>
<dbReference type="KEGG" id="dhe:111601495"/>
<dbReference type="InterPro" id="IPR013136">
    <property type="entry name" value="WSTF_Acf1_Cbp146"/>
</dbReference>
<dbReference type="InterPro" id="IPR028941">
    <property type="entry name" value="WHIM2_dom"/>
</dbReference>
<dbReference type="PROSITE" id="PS50827">
    <property type="entry name" value="DDT"/>
    <property type="match status" value="1"/>
</dbReference>
<keyword evidence="21" id="KW-1185">Reference proteome</keyword>
<dbReference type="PROSITE" id="PS50016">
    <property type="entry name" value="ZF_PHD_2"/>
    <property type="match status" value="2"/>
</dbReference>
<dbReference type="RefSeq" id="XP_023173850.2">
    <property type="nucleotide sequence ID" value="XM_023318082.2"/>
</dbReference>
<dbReference type="GO" id="GO:0008270">
    <property type="term" value="F:zinc ion binding"/>
    <property type="evidence" value="ECO:0007669"/>
    <property type="project" value="UniProtKB-KW"/>
</dbReference>
<dbReference type="OrthoDB" id="332390at2759"/>
<dbReference type="Pfam" id="PF10537">
    <property type="entry name" value="WAC_Acf1_DNA_bd"/>
    <property type="match status" value="1"/>
</dbReference>